<keyword evidence="1" id="KW-0812">Transmembrane</keyword>
<dbReference type="Proteomes" id="UP000640052">
    <property type="component" value="Unassembled WGS sequence"/>
</dbReference>
<evidence type="ECO:0008006" key="4">
    <source>
        <dbReference type="Google" id="ProtNLM"/>
    </source>
</evidence>
<sequence>MPALMTQSLREYRRTLIGWTVGISAFLSLYMGIYGNIKKSPEVYGPAALAKFPGALRDLMGGLADITSGAGYLQSVVYQLFVPMLFIACAWGLGNRAIAQPEESGLLELTVTLPIDRVRVLLQRFTAAVIGLLAAAAATYGVALAIATSVGMGVSAARILAAHTGVFLLALFFGTLTLAIGAATGRRGLASAVTATWVVTGYAVVTVGQSVSAISWLKWVSPFYYYLDGKPIYQGVPVGDYLVLVGATAVLLLTAALAFDRRDVGV</sequence>
<dbReference type="GO" id="GO:0140359">
    <property type="term" value="F:ABC-type transporter activity"/>
    <property type="evidence" value="ECO:0007669"/>
    <property type="project" value="InterPro"/>
</dbReference>
<dbReference type="RefSeq" id="WP_204044610.1">
    <property type="nucleotide sequence ID" value="NZ_BOOA01000068.1"/>
</dbReference>
<proteinExistence type="predicted"/>
<keyword evidence="3" id="KW-1185">Reference proteome</keyword>
<dbReference type="Pfam" id="PF12679">
    <property type="entry name" value="ABC2_membrane_2"/>
    <property type="match status" value="1"/>
</dbReference>
<feature type="transmembrane region" description="Helical" evidence="1">
    <location>
        <begin position="125"/>
        <end position="147"/>
    </location>
</feature>
<keyword evidence="1" id="KW-1133">Transmembrane helix</keyword>
<dbReference type="EMBL" id="BOOA01000068">
    <property type="protein sequence ID" value="GIH27970.1"/>
    <property type="molecule type" value="Genomic_DNA"/>
</dbReference>
<name>A0A919QKG8_9ACTN</name>
<evidence type="ECO:0000313" key="3">
    <source>
        <dbReference type="Proteomes" id="UP000640052"/>
    </source>
</evidence>
<keyword evidence="1" id="KW-0472">Membrane</keyword>
<gene>
    <name evidence="2" type="ORF">Aph01nite_62800</name>
</gene>
<feature type="transmembrane region" description="Helical" evidence="1">
    <location>
        <begin position="159"/>
        <end position="183"/>
    </location>
</feature>
<protein>
    <recommendedName>
        <fullName evidence="4">ABC transporter permease</fullName>
    </recommendedName>
</protein>
<reference evidence="2" key="1">
    <citation type="submission" date="2021-01" db="EMBL/GenBank/DDBJ databases">
        <title>Whole genome shotgun sequence of Acrocarpospora phusangensis NBRC 108782.</title>
        <authorList>
            <person name="Komaki H."/>
            <person name="Tamura T."/>
        </authorList>
    </citation>
    <scope>NUCLEOTIDE SEQUENCE</scope>
    <source>
        <strain evidence="2">NBRC 108782</strain>
    </source>
</reference>
<feature type="transmembrane region" description="Helical" evidence="1">
    <location>
        <begin position="241"/>
        <end position="259"/>
    </location>
</feature>
<dbReference type="AlphaFoldDB" id="A0A919QKG8"/>
<comment type="caution">
    <text evidence="2">The sequence shown here is derived from an EMBL/GenBank/DDBJ whole genome shotgun (WGS) entry which is preliminary data.</text>
</comment>
<dbReference type="GO" id="GO:0005886">
    <property type="term" value="C:plasma membrane"/>
    <property type="evidence" value="ECO:0007669"/>
    <property type="project" value="UniProtKB-SubCell"/>
</dbReference>
<evidence type="ECO:0000256" key="1">
    <source>
        <dbReference type="SAM" id="Phobius"/>
    </source>
</evidence>
<accession>A0A919QKG8</accession>
<feature type="transmembrane region" description="Helical" evidence="1">
    <location>
        <begin position="16"/>
        <end position="37"/>
    </location>
</feature>
<evidence type="ECO:0000313" key="2">
    <source>
        <dbReference type="EMBL" id="GIH27970.1"/>
    </source>
</evidence>
<feature type="transmembrane region" description="Helical" evidence="1">
    <location>
        <begin position="195"/>
        <end position="217"/>
    </location>
</feature>
<organism evidence="2 3">
    <name type="scientific">Acrocarpospora phusangensis</name>
    <dbReference type="NCBI Taxonomy" id="1070424"/>
    <lineage>
        <taxon>Bacteria</taxon>
        <taxon>Bacillati</taxon>
        <taxon>Actinomycetota</taxon>
        <taxon>Actinomycetes</taxon>
        <taxon>Streptosporangiales</taxon>
        <taxon>Streptosporangiaceae</taxon>
        <taxon>Acrocarpospora</taxon>
    </lineage>
</organism>